<evidence type="ECO:0000256" key="9">
    <source>
        <dbReference type="ARBA" id="ARBA00022989"/>
    </source>
</evidence>
<dbReference type="EC" id="1.3.99.-" evidence="14 15"/>
<dbReference type="NCBIfam" id="TIGR00701">
    <property type="entry name" value="protoporphyrinogen oxidase HemJ"/>
    <property type="match status" value="1"/>
</dbReference>
<dbReference type="HAMAP" id="MF_02239">
    <property type="entry name" value="HemJ"/>
    <property type="match status" value="1"/>
</dbReference>
<evidence type="ECO:0000256" key="12">
    <source>
        <dbReference type="ARBA" id="ARBA00023136"/>
    </source>
</evidence>
<comment type="pathway">
    <text evidence="2 14 15">Porphyrin-containing compound metabolism; protoporphyrin-IX biosynthesis; protoporphyrin-IX from protoporphyrinogen-IX: step 1/1.</text>
</comment>
<evidence type="ECO:0000313" key="17">
    <source>
        <dbReference type="Proteomes" id="UP001364156"/>
    </source>
</evidence>
<dbReference type="PANTHER" id="PTHR40255:SF1">
    <property type="entry name" value="PROTOPORPHYRINOGEN IX OXIDASE"/>
    <property type="match status" value="1"/>
</dbReference>
<keyword evidence="7 14" id="KW-0812">Transmembrane</keyword>
<evidence type="ECO:0000256" key="7">
    <source>
        <dbReference type="ARBA" id="ARBA00022692"/>
    </source>
</evidence>
<evidence type="ECO:0000256" key="8">
    <source>
        <dbReference type="ARBA" id="ARBA00022723"/>
    </source>
</evidence>
<evidence type="ECO:0000256" key="3">
    <source>
        <dbReference type="ARBA" id="ARBA00006501"/>
    </source>
</evidence>
<evidence type="ECO:0000256" key="15">
    <source>
        <dbReference type="PIRNR" id="PIRNR004638"/>
    </source>
</evidence>
<proteinExistence type="inferred from homology"/>
<keyword evidence="12 14" id="KW-0472">Membrane</keyword>
<feature type="transmembrane region" description="Helical" evidence="14">
    <location>
        <begin position="89"/>
        <end position="108"/>
    </location>
</feature>
<comment type="catalytic activity">
    <reaction evidence="13 14 15">
        <text>protoporphyrinogen IX + 3 A = protoporphyrin IX + 3 AH2</text>
        <dbReference type="Rhea" id="RHEA:62000"/>
        <dbReference type="ChEBI" id="CHEBI:13193"/>
        <dbReference type="ChEBI" id="CHEBI:17499"/>
        <dbReference type="ChEBI" id="CHEBI:57306"/>
        <dbReference type="ChEBI" id="CHEBI:57307"/>
    </reaction>
</comment>
<feature type="transmembrane region" description="Helical" evidence="14">
    <location>
        <begin position="58"/>
        <end position="83"/>
    </location>
</feature>
<comment type="similarity">
    <text evidence="3 14 15">Belongs to the HemJ family.</text>
</comment>
<name>A0ABZ2HHS3_9RHOB</name>
<feature type="binding site" description="axial binding residue" evidence="14">
    <location>
        <position position="16"/>
    </location>
    <ligand>
        <name>heme</name>
        <dbReference type="ChEBI" id="CHEBI:30413"/>
    </ligand>
    <ligandPart>
        <name>Fe</name>
        <dbReference type="ChEBI" id="CHEBI:18248"/>
    </ligandPart>
</feature>
<comment type="subcellular location">
    <subcellularLocation>
        <location evidence="1 14">Cell membrane</location>
        <topology evidence="1 14">Multi-pass membrane protein</topology>
    </subcellularLocation>
</comment>
<keyword evidence="10 14" id="KW-0560">Oxidoreductase</keyword>
<comment type="cofactor">
    <cofactor evidence="14 15">
        <name>heme b</name>
        <dbReference type="ChEBI" id="CHEBI:60344"/>
    </cofactor>
    <text evidence="14 15">Binds 1 heme b (iron(II)-protoporphyrin IX) group per subunit.</text>
</comment>
<accession>A0ABZ2HHS3</accession>
<dbReference type="PIRSF" id="PIRSF004638">
    <property type="entry name" value="UCP004638"/>
    <property type="match status" value="1"/>
</dbReference>
<evidence type="ECO:0000256" key="2">
    <source>
        <dbReference type="ARBA" id="ARBA00005073"/>
    </source>
</evidence>
<feature type="transmembrane region" description="Helical" evidence="14">
    <location>
        <begin position="20"/>
        <end position="38"/>
    </location>
</feature>
<evidence type="ECO:0000256" key="11">
    <source>
        <dbReference type="ARBA" id="ARBA00023004"/>
    </source>
</evidence>
<dbReference type="EMBL" id="CP146069">
    <property type="protein sequence ID" value="WWR46763.1"/>
    <property type="molecule type" value="Genomic_DNA"/>
</dbReference>
<organism evidence="16 17">
    <name type="scientific">Roseovarius phycicola</name>
    <dbReference type="NCBI Taxonomy" id="3080976"/>
    <lineage>
        <taxon>Bacteria</taxon>
        <taxon>Pseudomonadati</taxon>
        <taxon>Pseudomonadota</taxon>
        <taxon>Alphaproteobacteria</taxon>
        <taxon>Rhodobacterales</taxon>
        <taxon>Roseobacteraceae</taxon>
        <taxon>Roseovarius</taxon>
    </lineage>
</organism>
<evidence type="ECO:0000256" key="14">
    <source>
        <dbReference type="HAMAP-Rule" id="MF_02239"/>
    </source>
</evidence>
<dbReference type="PANTHER" id="PTHR40255">
    <property type="entry name" value="UPF0093 MEMBRANE PROTEIN SLR1790"/>
    <property type="match status" value="1"/>
</dbReference>
<feature type="binding site" description="axial binding residue" evidence="14">
    <location>
        <position position="94"/>
    </location>
    <ligand>
        <name>heme</name>
        <dbReference type="ChEBI" id="CHEBI:30413"/>
    </ligand>
    <ligandPart>
        <name>Fe</name>
        <dbReference type="ChEBI" id="CHEBI:18248"/>
    </ligandPart>
</feature>
<evidence type="ECO:0000256" key="13">
    <source>
        <dbReference type="ARBA" id="ARBA00048390"/>
    </source>
</evidence>
<evidence type="ECO:0000256" key="6">
    <source>
        <dbReference type="ARBA" id="ARBA00022617"/>
    </source>
</evidence>
<keyword evidence="9 14" id="KW-1133">Transmembrane helix</keyword>
<dbReference type="RefSeq" id="WP_338549609.1">
    <property type="nucleotide sequence ID" value="NZ_CP146069.1"/>
</dbReference>
<keyword evidence="8 14" id="KW-0479">Metal-binding</keyword>
<dbReference type="Proteomes" id="UP001364156">
    <property type="component" value="Chromosome"/>
</dbReference>
<dbReference type="Pfam" id="PF03653">
    <property type="entry name" value="UPF0093"/>
    <property type="match status" value="1"/>
</dbReference>
<evidence type="ECO:0000256" key="1">
    <source>
        <dbReference type="ARBA" id="ARBA00004651"/>
    </source>
</evidence>
<keyword evidence="17" id="KW-1185">Reference proteome</keyword>
<protein>
    <recommendedName>
        <fullName evidence="4 14">Protoporphyrinogen IX oxidase</fullName>
        <shortName evidence="14">PPO</shortName>
        <ecNumber evidence="14 15">1.3.99.-</ecNumber>
    </recommendedName>
</protein>
<reference evidence="16 17" key="1">
    <citation type="submission" date="2023-10" db="EMBL/GenBank/DDBJ databases">
        <title>Roseovarius strain S88 nov., isolated from a marine algae.</title>
        <authorList>
            <person name="Lee M.W."/>
            <person name="Lee J.K."/>
            <person name="Kim J.M."/>
            <person name="Choi D.G."/>
            <person name="Baek J.H."/>
            <person name="Bayburt H."/>
            <person name="Jung J.J."/>
            <person name="Han D.M."/>
            <person name="Jeon C.O."/>
        </authorList>
    </citation>
    <scope>NUCLEOTIDE SEQUENCE [LARGE SCALE GENOMIC DNA]</scope>
    <source>
        <strain evidence="16 17">S88</strain>
    </source>
</reference>
<comment type="function">
    <text evidence="14 15">Catalyzes the oxidation of protoporphyrinogen IX to protoporphyrin IX.</text>
</comment>
<evidence type="ECO:0000256" key="5">
    <source>
        <dbReference type="ARBA" id="ARBA00022475"/>
    </source>
</evidence>
<feature type="transmembrane region" description="Helical" evidence="14">
    <location>
        <begin position="129"/>
        <end position="147"/>
    </location>
</feature>
<evidence type="ECO:0000256" key="10">
    <source>
        <dbReference type="ARBA" id="ARBA00023002"/>
    </source>
</evidence>
<keyword evidence="5 14" id="KW-1003">Cell membrane</keyword>
<comment type="subunit">
    <text evidence="14">Homodimer.</text>
</comment>
<sequence>MSDTLALAYPWVKSFHIMSVIAWMAGLFYLPRLFVYHVEQSEPGDSRDTVFQTMELKLLRVIMNPAMIATWVFGLLLLFTPGIVDWSAAWPYVKLGAVTVMTWFHHWLGRRRKDFLNGTNALTGRQYRLMNEVPTILMVFIVISVVVKF</sequence>
<evidence type="ECO:0000256" key="4">
    <source>
        <dbReference type="ARBA" id="ARBA00017504"/>
    </source>
</evidence>
<dbReference type="InterPro" id="IPR005265">
    <property type="entry name" value="HemJ-like"/>
</dbReference>
<evidence type="ECO:0000313" key="16">
    <source>
        <dbReference type="EMBL" id="WWR46763.1"/>
    </source>
</evidence>
<keyword evidence="11 14" id="KW-0408">Iron</keyword>
<keyword evidence="6 14" id="KW-0349">Heme</keyword>
<gene>
    <name evidence="16" type="primary">hemJ</name>
    <name evidence="16" type="ORF">RZ517_00865</name>
</gene>